<sequence length="233" mass="28736">MKNFYIHSFLKSGYFNSFIISLISNYKNKIWEIDYICLYYLKKIKCKSSTINYNKYKFSSCLSIENIICHGIPILKNYFYKFIKIDLSIKYKKLHSDSCFNSNYYKKKNYFFKFFFYNIIKKIINSHYSFFKKIITNNNFKNIYINEDFCSHGIFRKLHNKLIIYHNNNNNNEKFQNFDSFTIEPMFLFKNKKGYFYKNVFFSFKHNLSFQWEHTLYYMNKKIIITTLRKNEL</sequence>
<dbReference type="KEGG" id="crr:CRDco_0180"/>
<evidence type="ECO:0000313" key="2">
    <source>
        <dbReference type="Proteomes" id="UP000595596"/>
    </source>
</evidence>
<dbReference type="EMBL" id="AP023214">
    <property type="protein sequence ID" value="BCG49236.1"/>
    <property type="molecule type" value="Genomic_DNA"/>
</dbReference>
<reference evidence="1 2" key="1">
    <citation type="journal article" date="2020" name="Genome Biol. Evol.">
        <title>Comparative Genomics Underlines Multiple Roles of Profftella, an Obligate Symbiont of Psyllids: Providing Toxins, Vitamins, and Carotenoids.</title>
        <authorList>
            <person name="Nakabachi A."/>
            <person name="Piel J."/>
            <person name="Malenovsky I."/>
            <person name="Hirose Y."/>
        </authorList>
    </citation>
    <scope>NUCLEOTIDE SEQUENCE [LARGE SCALE GENOMIC DNA]</scope>
    <source>
        <strain evidence="1 2">Dco</strain>
    </source>
</reference>
<accession>A0A7R6VYD2</accession>
<dbReference type="PANTHER" id="PTHR43330:SF8">
    <property type="entry name" value="METHIONINE AMINOPEPTIDASE 1D, MITOCHONDRIAL"/>
    <property type="match status" value="1"/>
</dbReference>
<organism evidence="1 2">
    <name type="scientific">Candidatus Carsonella ruddii</name>
    <name type="common">Diaphorina cf. continua</name>
    <dbReference type="NCBI Taxonomy" id="2661587"/>
    <lineage>
        <taxon>Bacteria</taxon>
        <taxon>Pseudomonadati</taxon>
        <taxon>Pseudomonadota</taxon>
        <taxon>Gammaproteobacteria</taxon>
        <taxon>Oceanospirillales</taxon>
        <taxon>Halomonadaceae</taxon>
        <taxon>Zymobacter group</taxon>
        <taxon>Candidatus Carsonella</taxon>
    </lineage>
</organism>
<dbReference type="InterPro" id="IPR036005">
    <property type="entry name" value="Creatinase/aminopeptidase-like"/>
</dbReference>
<dbReference type="Proteomes" id="UP000595596">
    <property type="component" value="Chromosome"/>
</dbReference>
<protein>
    <submittedName>
        <fullName evidence="1">Methionine aminopeptidase</fullName>
    </submittedName>
</protein>
<dbReference type="RefSeq" id="WP_201329525.1">
    <property type="nucleotide sequence ID" value="NZ_AP023214.1"/>
</dbReference>
<keyword evidence="1" id="KW-0645">Protease</keyword>
<name>A0A7R6VYD2_CARRU</name>
<gene>
    <name evidence="1" type="primary">map</name>
    <name evidence="1" type="ORF">CRDco_0180</name>
</gene>
<proteinExistence type="predicted"/>
<dbReference type="AlphaFoldDB" id="A0A7R6VYD2"/>
<dbReference type="PANTHER" id="PTHR43330">
    <property type="entry name" value="METHIONINE AMINOPEPTIDASE"/>
    <property type="match status" value="1"/>
</dbReference>
<dbReference type="SUPFAM" id="SSF55920">
    <property type="entry name" value="Creatinase/aminopeptidase"/>
    <property type="match status" value="1"/>
</dbReference>
<evidence type="ECO:0000313" key="1">
    <source>
        <dbReference type="EMBL" id="BCG49236.1"/>
    </source>
</evidence>
<keyword evidence="1" id="KW-0031">Aminopeptidase</keyword>
<dbReference type="Gene3D" id="3.90.230.10">
    <property type="entry name" value="Creatinase/methionine aminopeptidase superfamily"/>
    <property type="match status" value="2"/>
</dbReference>
<dbReference type="GO" id="GO:0070006">
    <property type="term" value="F:metalloaminopeptidase activity"/>
    <property type="evidence" value="ECO:0007669"/>
    <property type="project" value="TreeGrafter"/>
</dbReference>
<keyword evidence="2" id="KW-1185">Reference proteome</keyword>
<keyword evidence="1" id="KW-0378">Hydrolase</keyword>